<dbReference type="Proteomes" id="UP000178996">
    <property type="component" value="Unassembled WGS sequence"/>
</dbReference>
<dbReference type="Gene3D" id="1.10.101.10">
    <property type="entry name" value="PGBD-like superfamily/PGBD"/>
    <property type="match status" value="1"/>
</dbReference>
<dbReference type="InterPro" id="IPR036366">
    <property type="entry name" value="PGBDSf"/>
</dbReference>
<evidence type="ECO:0000256" key="1">
    <source>
        <dbReference type="SAM" id="SignalP"/>
    </source>
</evidence>
<feature type="signal peptide" evidence="1">
    <location>
        <begin position="1"/>
        <end position="23"/>
    </location>
</feature>
<reference evidence="3 4" key="1">
    <citation type="journal article" date="2016" name="Nat. Commun.">
        <title>Thousands of microbial genomes shed light on interconnected biogeochemical processes in an aquifer system.</title>
        <authorList>
            <person name="Anantharaman K."/>
            <person name="Brown C.T."/>
            <person name="Hug L.A."/>
            <person name="Sharon I."/>
            <person name="Castelle C.J."/>
            <person name="Probst A.J."/>
            <person name="Thomas B.C."/>
            <person name="Singh A."/>
            <person name="Wilkins M.J."/>
            <person name="Karaoz U."/>
            <person name="Brodie E.L."/>
            <person name="Williams K.H."/>
            <person name="Hubbard S.S."/>
            <person name="Banfield J.F."/>
        </authorList>
    </citation>
    <scope>NUCLEOTIDE SEQUENCE [LARGE SCALE GENOMIC DNA]</scope>
</reference>
<proteinExistence type="predicted"/>
<dbReference type="AlphaFoldDB" id="A0A1G2H1H8"/>
<evidence type="ECO:0000313" key="4">
    <source>
        <dbReference type="Proteomes" id="UP000178996"/>
    </source>
</evidence>
<accession>A0A1G2H1H8</accession>
<dbReference type="InterPro" id="IPR000601">
    <property type="entry name" value="PKD_dom"/>
</dbReference>
<dbReference type="PROSITE" id="PS50093">
    <property type="entry name" value="PKD"/>
    <property type="match status" value="1"/>
</dbReference>
<comment type="caution">
    <text evidence="3">The sequence shown here is derived from an EMBL/GenBank/DDBJ whole genome shotgun (WGS) entry which is preliminary data.</text>
</comment>
<evidence type="ECO:0000259" key="2">
    <source>
        <dbReference type="PROSITE" id="PS50093"/>
    </source>
</evidence>
<feature type="domain" description="PKD" evidence="2">
    <location>
        <begin position="341"/>
        <end position="382"/>
    </location>
</feature>
<sequence>MKKTLAGLLLVSSILIVAPVAYGAGLTQAQIDSILSILRSFGAEESIVANVRTALTGGGSTTPPTEWCHTFNKNLRVGDRSDEVRELEIALDKEGFAVVLSDKARDPLFNESFASAVTGFQEKYRDEILTPLGLKYGTGFVGNATRKKLNALYGCGSGGGRVVEVTVPASFSLTVGGTAHITSKRDTTVKLNSIASNCPSGAYCSNFMAPSFTALITVTNSGGCGRDASPLCLGPPGFTRDYMMKVGESIPIFELTLHLVSIDGAEANFKIDTTSSPPDGNKPPVIKGVSGPVKLGVGETGTWTVSASDPEGASLRYSVVWGDERQGVAGSGTILKENRTGSINSQEVSFTHSFSSAGTYKILFSVTDNAGSEARSTITVSVGEATEKNGYLYLVPEDIELEVGESQEIKAYYQPPMPLCASGYACIQMMPVPYRVAAKFASDNLEVVDIAIAIPMCIPADPASGNYCGEMAIVQGKKAGSATITATYNGLSANAEVEVK</sequence>
<dbReference type="CDD" id="cd00146">
    <property type="entry name" value="PKD"/>
    <property type="match status" value="1"/>
</dbReference>
<dbReference type="InterPro" id="IPR013783">
    <property type="entry name" value="Ig-like_fold"/>
</dbReference>
<name>A0A1G2H1H8_9BACT</name>
<dbReference type="Gene3D" id="2.60.40.1080">
    <property type="match status" value="1"/>
</dbReference>
<protein>
    <recommendedName>
        <fullName evidence="2">PKD domain-containing protein</fullName>
    </recommendedName>
</protein>
<dbReference type="SUPFAM" id="SSF47090">
    <property type="entry name" value="PGBD-like"/>
    <property type="match status" value="1"/>
</dbReference>
<dbReference type="InterPro" id="IPR035986">
    <property type="entry name" value="PKD_dom_sf"/>
</dbReference>
<feature type="chain" id="PRO_5009583037" description="PKD domain-containing protein" evidence="1">
    <location>
        <begin position="24"/>
        <end position="500"/>
    </location>
</feature>
<keyword evidence="1" id="KW-0732">Signal</keyword>
<dbReference type="SUPFAM" id="SSF49299">
    <property type="entry name" value="PKD domain"/>
    <property type="match status" value="1"/>
</dbReference>
<dbReference type="Pfam" id="PF18911">
    <property type="entry name" value="PKD_4"/>
    <property type="match status" value="1"/>
</dbReference>
<dbReference type="Gene3D" id="2.60.40.10">
    <property type="entry name" value="Immunoglobulins"/>
    <property type="match status" value="1"/>
</dbReference>
<organism evidence="3 4">
    <name type="scientific">Candidatus Ryanbacteria bacterium RIFCSPLOWO2_12_FULL_47_9c</name>
    <dbReference type="NCBI Taxonomy" id="1802131"/>
    <lineage>
        <taxon>Bacteria</taxon>
        <taxon>Candidatus Ryaniibacteriota</taxon>
    </lineage>
</organism>
<evidence type="ECO:0000313" key="3">
    <source>
        <dbReference type="EMBL" id="OGZ56335.1"/>
    </source>
</evidence>
<dbReference type="InterPro" id="IPR036365">
    <property type="entry name" value="PGBD-like_sf"/>
</dbReference>
<dbReference type="EMBL" id="MHOB01000053">
    <property type="protein sequence ID" value="OGZ56335.1"/>
    <property type="molecule type" value="Genomic_DNA"/>
</dbReference>
<gene>
    <name evidence="3" type="ORF">A3G60_02040</name>
</gene>